<dbReference type="GO" id="GO:0005829">
    <property type="term" value="C:cytosol"/>
    <property type="evidence" value="ECO:0007669"/>
    <property type="project" value="TreeGrafter"/>
</dbReference>
<evidence type="ECO:0000313" key="2">
    <source>
        <dbReference type="Proteomes" id="UP000654370"/>
    </source>
</evidence>
<dbReference type="Pfam" id="PF08282">
    <property type="entry name" value="Hydrolase_3"/>
    <property type="match status" value="1"/>
</dbReference>
<dbReference type="SFLD" id="SFLDS00003">
    <property type="entry name" value="Haloacid_Dehalogenase"/>
    <property type="match status" value="1"/>
</dbReference>
<dbReference type="SUPFAM" id="SSF56784">
    <property type="entry name" value="HAD-like"/>
    <property type="match status" value="1"/>
</dbReference>
<dbReference type="PANTHER" id="PTHR10000:SF8">
    <property type="entry name" value="HAD SUPERFAMILY HYDROLASE-LIKE, TYPE 3"/>
    <property type="match status" value="1"/>
</dbReference>
<name>A0A8H7PE72_MORIS</name>
<dbReference type="InterPro" id="IPR036412">
    <property type="entry name" value="HAD-like_sf"/>
</dbReference>
<dbReference type="GO" id="GO:0000287">
    <property type="term" value="F:magnesium ion binding"/>
    <property type="evidence" value="ECO:0007669"/>
    <property type="project" value="TreeGrafter"/>
</dbReference>
<dbReference type="PANTHER" id="PTHR10000">
    <property type="entry name" value="PHOSPHOSERINE PHOSPHATASE"/>
    <property type="match status" value="1"/>
</dbReference>
<evidence type="ECO:0000313" key="1">
    <source>
        <dbReference type="EMBL" id="KAG2172030.1"/>
    </source>
</evidence>
<organism evidence="1 2">
    <name type="scientific">Mortierella isabellina</name>
    <name type="common">Filamentous fungus</name>
    <name type="synonym">Umbelopsis isabellina</name>
    <dbReference type="NCBI Taxonomy" id="91625"/>
    <lineage>
        <taxon>Eukaryota</taxon>
        <taxon>Fungi</taxon>
        <taxon>Fungi incertae sedis</taxon>
        <taxon>Mucoromycota</taxon>
        <taxon>Mucoromycotina</taxon>
        <taxon>Umbelopsidomycetes</taxon>
        <taxon>Umbelopsidales</taxon>
        <taxon>Umbelopsidaceae</taxon>
        <taxon>Umbelopsis</taxon>
    </lineage>
</organism>
<gene>
    <name evidence="1" type="ORF">INT43_001507</name>
</gene>
<dbReference type="GO" id="GO:0016791">
    <property type="term" value="F:phosphatase activity"/>
    <property type="evidence" value="ECO:0007669"/>
    <property type="project" value="TreeGrafter"/>
</dbReference>
<comment type="caution">
    <text evidence="1">The sequence shown here is derived from an EMBL/GenBank/DDBJ whole genome shotgun (WGS) entry which is preliminary data.</text>
</comment>
<sequence length="279" mass="30613">MAVELVCSDVDGTIVASEYPVTIVSERTIKAVQAIQARGLKFVLVSGRPLRTMIPAADALSLQGVMICLNGALVYDYKNKVPLLSISIERAAACQLVQQAQSIFGDKIAFAVESGSNFMCDEKYYSVRKDYINHAYMLYDNPMKMMDEAPTIEKIIVLHEELLSADLYPILLEHFTDDKWQKKIHMAHGHHRFIDIAAAGVSKGVAMKNLCSELNIPLENVVAFGDMLNDTEMLRFAGRGIAVANAHPLLIKIADETTDSCQDDGVAVVLEKLVGPAQA</sequence>
<keyword evidence="2" id="KW-1185">Reference proteome</keyword>
<dbReference type="PROSITE" id="PS01228">
    <property type="entry name" value="COF_1"/>
    <property type="match status" value="1"/>
</dbReference>
<accession>A0A8H7PE72</accession>
<dbReference type="AlphaFoldDB" id="A0A8H7PE72"/>
<dbReference type="OrthoDB" id="27226at2759"/>
<dbReference type="InterPro" id="IPR023214">
    <property type="entry name" value="HAD_sf"/>
</dbReference>
<dbReference type="Gene3D" id="3.30.1240.10">
    <property type="match status" value="1"/>
</dbReference>
<dbReference type="EMBL" id="JAEPQZ010000018">
    <property type="protein sequence ID" value="KAG2172030.1"/>
    <property type="molecule type" value="Genomic_DNA"/>
</dbReference>
<dbReference type="InterPro" id="IPR000150">
    <property type="entry name" value="Cof"/>
</dbReference>
<dbReference type="Gene3D" id="3.40.50.1000">
    <property type="entry name" value="HAD superfamily/HAD-like"/>
    <property type="match status" value="1"/>
</dbReference>
<dbReference type="CDD" id="cd07516">
    <property type="entry name" value="HAD_Pase"/>
    <property type="match status" value="1"/>
</dbReference>
<evidence type="ECO:0008006" key="3">
    <source>
        <dbReference type="Google" id="ProtNLM"/>
    </source>
</evidence>
<reference evidence="1" key="1">
    <citation type="submission" date="2020-12" db="EMBL/GenBank/DDBJ databases">
        <title>Metabolic potential, ecology and presence of endohyphal bacteria is reflected in genomic diversity of Mucoromycotina.</title>
        <authorList>
            <person name="Muszewska A."/>
            <person name="Okrasinska A."/>
            <person name="Steczkiewicz K."/>
            <person name="Drgas O."/>
            <person name="Orlowska M."/>
            <person name="Perlinska-Lenart U."/>
            <person name="Aleksandrzak-Piekarczyk T."/>
            <person name="Szatraj K."/>
            <person name="Zielenkiewicz U."/>
            <person name="Pilsyk S."/>
            <person name="Malc E."/>
            <person name="Mieczkowski P."/>
            <person name="Kruszewska J.S."/>
            <person name="Biernat P."/>
            <person name="Pawlowska J."/>
        </authorList>
    </citation>
    <scope>NUCLEOTIDE SEQUENCE</scope>
    <source>
        <strain evidence="1">WA0000067209</strain>
    </source>
</reference>
<protein>
    <recommendedName>
        <fullName evidence="3">Hydrolase</fullName>
    </recommendedName>
</protein>
<proteinExistence type="predicted"/>
<dbReference type="Proteomes" id="UP000654370">
    <property type="component" value="Unassembled WGS sequence"/>
</dbReference>
<dbReference type="NCBIfam" id="TIGR00099">
    <property type="entry name" value="Cof-subfamily"/>
    <property type="match status" value="1"/>
</dbReference>
<dbReference type="SFLD" id="SFLDG01140">
    <property type="entry name" value="C2.B:_Phosphomannomutase_and_P"/>
    <property type="match status" value="1"/>
</dbReference>